<feature type="compositionally biased region" description="Basic residues" evidence="1">
    <location>
        <begin position="157"/>
        <end position="169"/>
    </location>
</feature>
<feature type="compositionally biased region" description="Polar residues" evidence="1">
    <location>
        <begin position="1"/>
        <end position="19"/>
    </location>
</feature>
<sequence length="728" mass="79986">MPNTSVPQRQIETRASNKTAHPGNAVRTTKRRTPAEAEEEHIKKAQVKAAREEARQQSINRTAEFEHTEMANEDLVDATPRAPFTPKRPHNQIHSDLTPLAETSDVDMADNFERASFVPPTSEHSDTADESTAERDATPRPAKKLKAEPKKAVAKTAAKKKAVSKKADKKKVDDESDVEIVNSNAEPPQEPPQEPKPKKVKPRMRDEINIAAKKIEENQSQGSKYANMVKSMSGNRGEEPEALKGTSRPQATVVGGKKLQREGAIADIRTFGMEITATEPDQASKYSKQNNPAVPTDSYLDKKRKHSSAINDWASAIPSNAKPASRALSHVTATTSSYPKSIVPSLTSGSSRSSAPSVLTNNVRVVSHGALDSAKVKAEPVPDITIFSDGGLSDADEIKGEEREAAIKSPPKGKKRVTNKQLVVRKTSDTTSKKGRKEELPDWIDARWFRHTFVTTYMAFVGQTADPWDVPVKQAVEVMQKIWDATNGHEYEITASSPTIQHLADSWRNQAGSTGVSTVQSFCDSQELLQDSDLERQEFASYLLEDLRFLYKDSSRDDKTKWKGLFRSPFVLQTFAAHLAAIEGSQKILGLHDPEKPTPSPFGALGLAAAAVERALTLIATGTLTIEMAHAARGRTITLPKTFNLSTGKDSTHQTGFSDASWGKVTRNYAKSARSLKKAKFDVIIKEAQEFVKPTRARNKTTDTTEVIDVDEDDERACLVDNSDSDCK</sequence>
<proteinExistence type="predicted"/>
<reference evidence="4" key="2">
    <citation type="submission" date="2015-01" db="EMBL/GenBank/DDBJ databases">
        <title>Evolutionary Origins and Diversification of the Mycorrhizal Mutualists.</title>
        <authorList>
            <consortium name="DOE Joint Genome Institute"/>
            <consortium name="Mycorrhizal Genomics Consortium"/>
            <person name="Kohler A."/>
            <person name="Kuo A."/>
            <person name="Nagy L.G."/>
            <person name="Floudas D."/>
            <person name="Copeland A."/>
            <person name="Barry K.W."/>
            <person name="Cichocki N."/>
            <person name="Veneault-Fourrey C."/>
            <person name="LaButti K."/>
            <person name="Lindquist E.A."/>
            <person name="Lipzen A."/>
            <person name="Lundell T."/>
            <person name="Morin E."/>
            <person name="Murat C."/>
            <person name="Riley R."/>
            <person name="Ohm R."/>
            <person name="Sun H."/>
            <person name="Tunlid A."/>
            <person name="Henrissat B."/>
            <person name="Grigoriev I.V."/>
            <person name="Hibbett D.S."/>
            <person name="Martin F."/>
        </authorList>
    </citation>
    <scope>NUCLEOTIDE SEQUENCE [LARGE SCALE GENOMIC DNA]</scope>
    <source>
        <strain evidence="4">F 1598</strain>
    </source>
</reference>
<reference evidence="3 4" key="1">
    <citation type="submission" date="2014-04" db="EMBL/GenBank/DDBJ databases">
        <authorList>
            <consortium name="DOE Joint Genome Institute"/>
            <person name="Kuo A."/>
            <person name="Tarkka M."/>
            <person name="Buscot F."/>
            <person name="Kohler A."/>
            <person name="Nagy L.G."/>
            <person name="Floudas D."/>
            <person name="Copeland A."/>
            <person name="Barry K.W."/>
            <person name="Cichocki N."/>
            <person name="Veneault-Fourrey C."/>
            <person name="LaButti K."/>
            <person name="Lindquist E.A."/>
            <person name="Lipzen A."/>
            <person name="Lundell T."/>
            <person name="Morin E."/>
            <person name="Murat C."/>
            <person name="Sun H."/>
            <person name="Tunlid A."/>
            <person name="Henrissat B."/>
            <person name="Grigoriev I.V."/>
            <person name="Hibbett D.S."/>
            <person name="Martin F."/>
            <person name="Nordberg H.P."/>
            <person name="Cantor M.N."/>
            <person name="Hua S.X."/>
        </authorList>
    </citation>
    <scope>NUCLEOTIDE SEQUENCE [LARGE SCALE GENOMIC DNA]</scope>
    <source>
        <strain evidence="3 4">F 1598</strain>
    </source>
</reference>
<feature type="domain" description="DUF6532" evidence="2">
    <location>
        <begin position="474"/>
        <end position="624"/>
    </location>
</feature>
<feature type="compositionally biased region" description="Polar residues" evidence="1">
    <location>
        <begin position="279"/>
        <end position="293"/>
    </location>
</feature>
<feature type="compositionally biased region" description="Polar residues" evidence="1">
    <location>
        <begin position="331"/>
        <end position="357"/>
    </location>
</feature>
<feature type="region of interest" description="Disordered" evidence="1">
    <location>
        <begin position="231"/>
        <end position="258"/>
    </location>
</feature>
<feature type="compositionally biased region" description="Basic and acidic residues" evidence="1">
    <location>
        <begin position="193"/>
        <end position="205"/>
    </location>
</feature>
<feature type="region of interest" description="Disordered" evidence="1">
    <location>
        <begin position="278"/>
        <end position="305"/>
    </location>
</feature>
<dbReference type="EMBL" id="KN833017">
    <property type="protein sequence ID" value="KIM78308.1"/>
    <property type="molecule type" value="Genomic_DNA"/>
</dbReference>
<evidence type="ECO:0000259" key="2">
    <source>
        <dbReference type="Pfam" id="PF20149"/>
    </source>
</evidence>
<feature type="region of interest" description="Disordered" evidence="1">
    <location>
        <begin position="319"/>
        <end position="357"/>
    </location>
</feature>
<evidence type="ECO:0000256" key="1">
    <source>
        <dbReference type="SAM" id="MobiDB-lite"/>
    </source>
</evidence>
<gene>
    <name evidence="3" type="ORF">PILCRDRAFT_11295</name>
</gene>
<feature type="compositionally biased region" description="Basic and acidic residues" evidence="1">
    <location>
        <begin position="123"/>
        <end position="138"/>
    </location>
</feature>
<name>A0A0C3AWC1_PILCF</name>
<evidence type="ECO:0000313" key="3">
    <source>
        <dbReference type="EMBL" id="KIM78308.1"/>
    </source>
</evidence>
<dbReference type="InParanoid" id="A0A0C3AWC1"/>
<organism evidence="3 4">
    <name type="scientific">Piloderma croceum (strain F 1598)</name>
    <dbReference type="NCBI Taxonomy" id="765440"/>
    <lineage>
        <taxon>Eukaryota</taxon>
        <taxon>Fungi</taxon>
        <taxon>Dikarya</taxon>
        <taxon>Basidiomycota</taxon>
        <taxon>Agaricomycotina</taxon>
        <taxon>Agaricomycetes</taxon>
        <taxon>Agaricomycetidae</taxon>
        <taxon>Atheliales</taxon>
        <taxon>Atheliaceae</taxon>
        <taxon>Piloderma</taxon>
    </lineage>
</organism>
<dbReference type="Pfam" id="PF20149">
    <property type="entry name" value="DUF6532"/>
    <property type="match status" value="1"/>
</dbReference>
<evidence type="ECO:0000313" key="4">
    <source>
        <dbReference type="Proteomes" id="UP000054166"/>
    </source>
</evidence>
<protein>
    <recommendedName>
        <fullName evidence="2">DUF6532 domain-containing protein</fullName>
    </recommendedName>
</protein>
<dbReference type="OrthoDB" id="3181351at2759"/>
<dbReference type="InterPro" id="IPR045341">
    <property type="entry name" value="DUF6532"/>
</dbReference>
<accession>A0A0C3AWC1</accession>
<dbReference type="Proteomes" id="UP000054166">
    <property type="component" value="Unassembled WGS sequence"/>
</dbReference>
<dbReference type="STRING" id="765440.A0A0C3AWC1"/>
<keyword evidence="4" id="KW-1185">Reference proteome</keyword>
<feature type="region of interest" description="Disordered" evidence="1">
    <location>
        <begin position="1"/>
        <end position="205"/>
    </location>
</feature>
<dbReference type="HOGENOM" id="CLU_389379_0_0_1"/>
<dbReference type="AlphaFoldDB" id="A0A0C3AWC1"/>